<evidence type="ECO:0000256" key="4">
    <source>
        <dbReference type="ARBA" id="ARBA00022692"/>
    </source>
</evidence>
<feature type="transmembrane region" description="Helical" evidence="7">
    <location>
        <begin position="192"/>
        <end position="210"/>
    </location>
</feature>
<evidence type="ECO:0000256" key="2">
    <source>
        <dbReference type="ARBA" id="ARBA00010792"/>
    </source>
</evidence>
<gene>
    <name evidence="9" type="ORF">GCM10009640_02550</name>
</gene>
<comment type="caution">
    <text evidence="9">The sequence shown here is derived from an EMBL/GenBank/DDBJ whole genome shotgun (WGS) entry which is preliminary data.</text>
</comment>
<dbReference type="InterPro" id="IPR032816">
    <property type="entry name" value="VTT_dom"/>
</dbReference>
<protein>
    <submittedName>
        <fullName evidence="9">DedA family protein</fullName>
    </submittedName>
</protein>
<evidence type="ECO:0000313" key="9">
    <source>
        <dbReference type="EMBL" id="GAA1417821.1"/>
    </source>
</evidence>
<dbReference type="RefSeq" id="WP_425545698.1">
    <property type="nucleotide sequence ID" value="NZ_BAAAKK010000001.1"/>
</dbReference>
<evidence type="ECO:0000259" key="8">
    <source>
        <dbReference type="Pfam" id="PF09335"/>
    </source>
</evidence>
<reference evidence="9 10" key="1">
    <citation type="journal article" date="2019" name="Int. J. Syst. Evol. Microbiol.">
        <title>The Global Catalogue of Microorganisms (GCM) 10K type strain sequencing project: providing services to taxonomists for standard genome sequencing and annotation.</title>
        <authorList>
            <consortium name="The Broad Institute Genomics Platform"/>
            <consortium name="The Broad Institute Genome Sequencing Center for Infectious Disease"/>
            <person name="Wu L."/>
            <person name="Ma J."/>
        </authorList>
    </citation>
    <scope>NUCLEOTIDE SEQUENCE [LARGE SCALE GENOMIC DNA]</scope>
    <source>
        <strain evidence="9 10">JCM 12398</strain>
    </source>
</reference>
<evidence type="ECO:0000256" key="6">
    <source>
        <dbReference type="ARBA" id="ARBA00023136"/>
    </source>
</evidence>
<keyword evidence="3" id="KW-1003">Cell membrane</keyword>
<dbReference type="PANTHER" id="PTHR42709:SF6">
    <property type="entry name" value="UNDECAPRENYL PHOSPHATE TRANSPORTER A"/>
    <property type="match status" value="1"/>
</dbReference>
<feature type="transmembrane region" description="Helical" evidence="7">
    <location>
        <begin position="63"/>
        <end position="89"/>
    </location>
</feature>
<keyword evidence="6 7" id="KW-0472">Membrane</keyword>
<dbReference type="Pfam" id="PF09335">
    <property type="entry name" value="VTT_dom"/>
    <property type="match status" value="1"/>
</dbReference>
<dbReference type="PANTHER" id="PTHR42709">
    <property type="entry name" value="ALKALINE PHOSPHATASE LIKE PROTEIN"/>
    <property type="match status" value="1"/>
</dbReference>
<feature type="transmembrane region" description="Helical" evidence="7">
    <location>
        <begin position="21"/>
        <end position="43"/>
    </location>
</feature>
<keyword evidence="5 7" id="KW-1133">Transmembrane helix</keyword>
<dbReference type="InterPro" id="IPR051311">
    <property type="entry name" value="DedA_domain"/>
</dbReference>
<dbReference type="EMBL" id="BAAAKK010000001">
    <property type="protein sequence ID" value="GAA1417821.1"/>
    <property type="molecule type" value="Genomic_DNA"/>
</dbReference>
<evidence type="ECO:0000256" key="3">
    <source>
        <dbReference type="ARBA" id="ARBA00022475"/>
    </source>
</evidence>
<accession>A0ABN1YM83</accession>
<proteinExistence type="inferred from homology"/>
<name>A0ABN1YM83_9MICO</name>
<comment type="similarity">
    <text evidence="2">Belongs to the DedA family.</text>
</comment>
<organism evidence="9 10">
    <name type="scientific">Agrococcus citreus</name>
    <dbReference type="NCBI Taxonomy" id="84643"/>
    <lineage>
        <taxon>Bacteria</taxon>
        <taxon>Bacillati</taxon>
        <taxon>Actinomycetota</taxon>
        <taxon>Actinomycetes</taxon>
        <taxon>Micrococcales</taxon>
        <taxon>Microbacteriaceae</taxon>
        <taxon>Agrococcus</taxon>
    </lineage>
</organism>
<evidence type="ECO:0000256" key="1">
    <source>
        <dbReference type="ARBA" id="ARBA00004651"/>
    </source>
</evidence>
<evidence type="ECO:0000256" key="5">
    <source>
        <dbReference type="ARBA" id="ARBA00022989"/>
    </source>
</evidence>
<evidence type="ECO:0000256" key="7">
    <source>
        <dbReference type="SAM" id="Phobius"/>
    </source>
</evidence>
<feature type="transmembrane region" description="Helical" evidence="7">
    <location>
        <begin position="156"/>
        <end position="180"/>
    </location>
</feature>
<keyword evidence="4 7" id="KW-0812">Transmembrane</keyword>
<sequence length="227" mass="24699">MLRTMLQSAQPAPDTGELTGVAGWAVGLMEAVGAPGAGLAIAAENLFPPIPSEVILPLAGLTAAAGGFTLLEAILWTTAGSVVGALLLYSLGRVLGHERLARIASKMPLVRSSDIDKTTAWFAKHGWKTVFFGRFLPIFRSLISIPAGIERMPVPLFLGLTAIGSAIWNTIFIMIGFTLGQNWHIIEPYMDWLQWVVIGAVIVLIVWWVVRRMLLNRREGKHLLHGE</sequence>
<evidence type="ECO:0000313" key="10">
    <source>
        <dbReference type="Proteomes" id="UP001501266"/>
    </source>
</evidence>
<feature type="domain" description="VTT" evidence="8">
    <location>
        <begin position="50"/>
        <end position="176"/>
    </location>
</feature>
<comment type="subcellular location">
    <subcellularLocation>
        <location evidence="1">Cell membrane</location>
        <topology evidence="1">Multi-pass membrane protein</topology>
    </subcellularLocation>
</comment>
<keyword evidence="10" id="KW-1185">Reference proteome</keyword>
<dbReference type="Proteomes" id="UP001501266">
    <property type="component" value="Unassembled WGS sequence"/>
</dbReference>